<dbReference type="InterPro" id="IPR058813">
    <property type="entry name" value="DNA-SBD_ScoMcrA"/>
</dbReference>
<dbReference type="Gene3D" id="1.10.30.50">
    <property type="match status" value="1"/>
</dbReference>
<dbReference type="GO" id="GO:0003677">
    <property type="term" value="F:DNA binding"/>
    <property type="evidence" value="ECO:0007669"/>
    <property type="project" value="UniProtKB-KW"/>
</dbReference>
<evidence type="ECO:0000313" key="3">
    <source>
        <dbReference type="EMBL" id="MFC4565531.1"/>
    </source>
</evidence>
<organism evidence="3 4">
    <name type="scientific">Nocardiopsis mangrovi</name>
    <dbReference type="NCBI Taxonomy" id="1179818"/>
    <lineage>
        <taxon>Bacteria</taxon>
        <taxon>Bacillati</taxon>
        <taxon>Actinomycetota</taxon>
        <taxon>Actinomycetes</taxon>
        <taxon>Streptosporangiales</taxon>
        <taxon>Nocardiopsidaceae</taxon>
        <taxon>Nocardiopsis</taxon>
    </lineage>
</organism>
<keyword evidence="4" id="KW-1185">Reference proteome</keyword>
<gene>
    <name evidence="3" type="ORF">ACFO4E_27050</name>
</gene>
<dbReference type="Pfam" id="PF13391">
    <property type="entry name" value="HNH_2"/>
    <property type="match status" value="1"/>
</dbReference>
<dbReference type="NCBIfam" id="NF045808">
    <property type="entry name" value="PT-DNA_restrict"/>
    <property type="match status" value="1"/>
</dbReference>
<dbReference type="Proteomes" id="UP001595923">
    <property type="component" value="Unassembled WGS sequence"/>
</dbReference>
<reference evidence="4" key="1">
    <citation type="journal article" date="2019" name="Int. J. Syst. Evol. Microbiol.">
        <title>The Global Catalogue of Microorganisms (GCM) 10K type strain sequencing project: providing services to taxonomists for standard genome sequencing and annotation.</title>
        <authorList>
            <consortium name="The Broad Institute Genomics Platform"/>
            <consortium name="The Broad Institute Genome Sequencing Center for Infectious Disease"/>
            <person name="Wu L."/>
            <person name="Ma J."/>
        </authorList>
    </citation>
    <scope>NUCLEOTIDE SEQUENCE [LARGE SCALE GENOMIC DNA]</scope>
    <source>
        <strain evidence="4">XZYJ18</strain>
    </source>
</reference>
<keyword evidence="3" id="KW-0540">Nuclease</keyword>
<dbReference type="Pfam" id="PF26340">
    <property type="entry name" value="DNA-SBD_ScoMcrA"/>
    <property type="match status" value="1"/>
</dbReference>
<protein>
    <submittedName>
        <fullName evidence="3">Phosphorothioated DNA-binding restriction endonuclease</fullName>
    </submittedName>
</protein>
<sequence length="300" mass="32435">MDWVERIAGIRQWSRSGYRAPHKPLLLLYALGHYQRHGPAPIVYSAAEEQLGRLLKEFGPPRPTTPAYPFHHLTADGVWTVRSADGAGSPGPRVGRLRATDARGRLAPDLADALADDPRLLGRIARSLLDANFAPSLHTDICVLAGLALDAADAVGEDEAAGRRDPRFREQLLMAYEYRCAFCGFDGWLDGSAVALEAAHVRWRAYGGPDDPANGLCLCSLHHKLFDKGVLGLAADRTVTVSQRFVGRGGSARDVVLALSGRPSARPQPGFSAVDAGHVDWHTREVFRSPARAMPAADPV</sequence>
<evidence type="ECO:0000313" key="4">
    <source>
        <dbReference type="Proteomes" id="UP001595923"/>
    </source>
</evidence>
<dbReference type="CDD" id="cd00085">
    <property type="entry name" value="HNHc"/>
    <property type="match status" value="1"/>
</dbReference>
<dbReference type="InterPro" id="IPR003615">
    <property type="entry name" value="HNH_nuc"/>
</dbReference>
<evidence type="ECO:0000259" key="1">
    <source>
        <dbReference type="Pfam" id="PF13391"/>
    </source>
</evidence>
<feature type="domain" description="ScoMcrA-like DNA sulfur-binding" evidence="2">
    <location>
        <begin position="3"/>
        <end position="148"/>
    </location>
</feature>
<name>A0ABV9E306_9ACTN</name>
<keyword evidence="3" id="KW-0378">Hydrolase</keyword>
<evidence type="ECO:0000259" key="2">
    <source>
        <dbReference type="Pfam" id="PF26340"/>
    </source>
</evidence>
<accession>A0ABV9E306</accession>
<dbReference type="PIRSF" id="PIRSF030850">
    <property type="entry name" value="UCP030850"/>
    <property type="match status" value="1"/>
</dbReference>
<proteinExistence type="predicted"/>
<keyword evidence="3" id="KW-0255">Endonuclease</keyword>
<feature type="domain" description="HNH nuclease" evidence="1">
    <location>
        <begin position="180"/>
        <end position="232"/>
    </location>
</feature>
<dbReference type="GO" id="GO:0004519">
    <property type="term" value="F:endonuclease activity"/>
    <property type="evidence" value="ECO:0007669"/>
    <property type="project" value="UniProtKB-KW"/>
</dbReference>
<dbReference type="InterPro" id="IPR011396">
    <property type="entry name" value="PT_DNA_restrict"/>
</dbReference>
<keyword evidence="3" id="KW-0238">DNA-binding</keyword>
<dbReference type="RefSeq" id="WP_378579567.1">
    <property type="nucleotide sequence ID" value="NZ_JBHSFQ010000039.1"/>
</dbReference>
<dbReference type="EMBL" id="JBHSFQ010000039">
    <property type="protein sequence ID" value="MFC4565531.1"/>
    <property type="molecule type" value="Genomic_DNA"/>
</dbReference>
<comment type="caution">
    <text evidence="3">The sequence shown here is derived from an EMBL/GenBank/DDBJ whole genome shotgun (WGS) entry which is preliminary data.</text>
</comment>